<evidence type="ECO:0000313" key="2">
    <source>
        <dbReference type="Proteomes" id="UP000683925"/>
    </source>
</evidence>
<organism evidence="1 2">
    <name type="scientific">Paramecium octaurelia</name>
    <dbReference type="NCBI Taxonomy" id="43137"/>
    <lineage>
        <taxon>Eukaryota</taxon>
        <taxon>Sar</taxon>
        <taxon>Alveolata</taxon>
        <taxon>Ciliophora</taxon>
        <taxon>Intramacronucleata</taxon>
        <taxon>Oligohymenophorea</taxon>
        <taxon>Peniculida</taxon>
        <taxon>Parameciidae</taxon>
        <taxon>Paramecium</taxon>
    </lineage>
</organism>
<name>A0A8S1WSU6_PAROT</name>
<sequence length="466" mass="54534">MVMTSLKEKLKSEPLDKQDMIQKKKLLQFEISFISKRLIQTVVCTSHSQTKNQNNSHKMNHTLKDKRKAAAGAFLSGQPVLLFCPAFIQSLPSVNVFTIPFQQNIAKFQFYDQDQKMQEQALIQPLQFKNQYRQRCSAAITEIKLGKIIGIKITMSIMEHLLLNNKSTEQSQTVMRSLDVFCTRKIWFQIQFSHQYQYCDKDIINIYRDSYILIQKSLNIMRSSNKNNDVSRRGLLELFRKNFTKLQGLTICHKHSLEYILFQRNFPLNFWDIYFLQCFVFPLSLACNQLSLEKQSYCTINLNYSTDCLSKQFCIFSQSCKEFVKSTDSVLDASLELTSASVHLILLIIMIALNSNLQFFMLEHIYLNFAGCCIAKLSQQKCCPICFFQPFCLQPLLMLYIYDENFGHLVHCIQLQVFIKKNQKKISTAIKTKHYQKCLTIISLYIRLVLIYIQRCLCLLCRYIKI</sequence>
<evidence type="ECO:0000313" key="1">
    <source>
        <dbReference type="EMBL" id="CAD8192282.1"/>
    </source>
</evidence>
<dbReference type="Proteomes" id="UP000683925">
    <property type="component" value="Unassembled WGS sequence"/>
</dbReference>
<comment type="caution">
    <text evidence="1">The sequence shown here is derived from an EMBL/GenBank/DDBJ whole genome shotgun (WGS) entry which is preliminary data.</text>
</comment>
<protein>
    <submittedName>
        <fullName evidence="1">Uncharacterized protein</fullName>
    </submittedName>
</protein>
<gene>
    <name evidence="1" type="ORF">POCTA_138.1.T1010211</name>
</gene>
<proteinExistence type="predicted"/>
<reference evidence="1" key="1">
    <citation type="submission" date="2021-01" db="EMBL/GenBank/DDBJ databases">
        <authorList>
            <consortium name="Genoscope - CEA"/>
            <person name="William W."/>
        </authorList>
    </citation>
    <scope>NUCLEOTIDE SEQUENCE</scope>
</reference>
<dbReference type="AlphaFoldDB" id="A0A8S1WSU6"/>
<dbReference type="EMBL" id="CAJJDP010000101">
    <property type="protein sequence ID" value="CAD8192282.1"/>
    <property type="molecule type" value="Genomic_DNA"/>
</dbReference>
<keyword evidence="2" id="KW-1185">Reference proteome</keyword>
<accession>A0A8S1WSU6</accession>